<keyword evidence="2" id="KW-1185">Reference proteome</keyword>
<dbReference type="KEGG" id="vg:22277107"/>
<organism evidence="1 2">
    <name type="scientific">Bacillus phage CP-51</name>
    <dbReference type="NCBI Taxonomy" id="1391188"/>
    <lineage>
        <taxon>Viruses</taxon>
        <taxon>Duplodnaviria</taxon>
        <taxon>Heunggongvirae</taxon>
        <taxon>Uroviricota</taxon>
        <taxon>Caudoviricetes</taxon>
        <taxon>Herelleviridae</taxon>
        <taxon>Spounavirinae</taxon>
        <taxon>Siminovitchvirus</taxon>
        <taxon>Siminovitchvirus CP51</taxon>
    </lineage>
</organism>
<protein>
    <submittedName>
        <fullName evidence="1">Uncharacterized protein</fullName>
    </submittedName>
</protein>
<dbReference type="GeneID" id="22277107"/>
<dbReference type="OrthoDB" id="34800at10239"/>
<dbReference type="Proteomes" id="UP000027382">
    <property type="component" value="Segment"/>
</dbReference>
<proteinExistence type="predicted"/>
<name>A0A068EPF1_9CAUD</name>
<evidence type="ECO:0000313" key="1">
    <source>
        <dbReference type="EMBL" id="AID50599.1"/>
    </source>
</evidence>
<sequence>MHELGNADAHITIEVKPDSWWNLYPTFTNGLQDMEQGAVKVLGISRYREVPEDFQALFTQVEYTNPKDSVWVRFVYVDDPNTILYLPTKVFLGCTTHV</sequence>
<reference evidence="1" key="1">
    <citation type="journal article" date="2014" name="Virology">
        <title>The odd one out: Bacillus ACT bacteriophage CP-51 exhibits unusual properties compared to related Spounavirinae W.Ph. and Bastille.</title>
        <authorList>
            <person name="Klumpp J."/>
            <person name="Schmuki M."/>
            <person name="Sozhamannan S."/>
            <person name="Beyer W."/>
            <person name="Fouts D.E."/>
            <person name="Bernbach V."/>
            <person name="Calendar R."/>
            <person name="Loessner M.J."/>
        </authorList>
    </citation>
    <scope>NUCLEOTIDE SEQUENCE [LARGE SCALE GENOMIC DNA]</scope>
</reference>
<accession>A0A068EPF1</accession>
<dbReference type="EMBL" id="KF554508">
    <property type="protein sequence ID" value="AID50599.1"/>
    <property type="molecule type" value="Genomic_DNA"/>
</dbReference>
<dbReference type="RefSeq" id="YP_009099208.1">
    <property type="nucleotide sequence ID" value="NC_025423.1"/>
</dbReference>
<evidence type="ECO:0000313" key="2">
    <source>
        <dbReference type="Proteomes" id="UP000027382"/>
    </source>
</evidence>